<evidence type="ECO:0000256" key="5">
    <source>
        <dbReference type="SAM" id="MobiDB-lite"/>
    </source>
</evidence>
<dbReference type="InterPro" id="IPR057670">
    <property type="entry name" value="SH3_retrovirus"/>
</dbReference>
<evidence type="ECO:0000256" key="4">
    <source>
        <dbReference type="PROSITE-ProRule" id="PRU00047"/>
    </source>
</evidence>
<feature type="domain" description="Integrase catalytic" evidence="7">
    <location>
        <begin position="454"/>
        <end position="630"/>
    </location>
</feature>
<dbReference type="Pfam" id="PF22936">
    <property type="entry name" value="Pol_BBD"/>
    <property type="match status" value="1"/>
</dbReference>
<organism evidence="8 9">
    <name type="scientific">Tanacetum coccineum</name>
    <dbReference type="NCBI Taxonomy" id="301880"/>
    <lineage>
        <taxon>Eukaryota</taxon>
        <taxon>Viridiplantae</taxon>
        <taxon>Streptophyta</taxon>
        <taxon>Embryophyta</taxon>
        <taxon>Tracheophyta</taxon>
        <taxon>Spermatophyta</taxon>
        <taxon>Magnoliopsida</taxon>
        <taxon>eudicotyledons</taxon>
        <taxon>Gunneridae</taxon>
        <taxon>Pentapetalae</taxon>
        <taxon>asterids</taxon>
        <taxon>campanulids</taxon>
        <taxon>Asterales</taxon>
        <taxon>Asteraceae</taxon>
        <taxon>Asteroideae</taxon>
        <taxon>Anthemideae</taxon>
        <taxon>Anthemidinae</taxon>
        <taxon>Tanacetum</taxon>
    </lineage>
</organism>
<dbReference type="Pfam" id="PF25597">
    <property type="entry name" value="SH3_retrovirus"/>
    <property type="match status" value="1"/>
</dbReference>
<dbReference type="SUPFAM" id="SSF53098">
    <property type="entry name" value="Ribonuclease H-like"/>
    <property type="match status" value="1"/>
</dbReference>
<dbReference type="PANTHER" id="PTHR42648:SF27">
    <property type="entry name" value="RNA-DIRECTED DNA POLYMERASE"/>
    <property type="match status" value="1"/>
</dbReference>
<dbReference type="SUPFAM" id="SSF57756">
    <property type="entry name" value="Retrovirus zinc finger-like domains"/>
    <property type="match status" value="1"/>
</dbReference>
<evidence type="ECO:0000259" key="7">
    <source>
        <dbReference type="PROSITE" id="PS50994"/>
    </source>
</evidence>
<dbReference type="InterPro" id="IPR036875">
    <property type="entry name" value="Znf_CCHC_sf"/>
</dbReference>
<gene>
    <name evidence="8" type="ORF">Tco_0627165</name>
</gene>
<evidence type="ECO:0000313" key="9">
    <source>
        <dbReference type="Proteomes" id="UP001151760"/>
    </source>
</evidence>
<comment type="caution">
    <text evidence="8">The sequence shown here is derived from an EMBL/GenBank/DDBJ whole genome shotgun (WGS) entry which is preliminary data.</text>
</comment>
<dbReference type="Gene3D" id="4.10.60.10">
    <property type="entry name" value="Zinc finger, CCHC-type"/>
    <property type="match status" value="1"/>
</dbReference>
<dbReference type="InterPro" id="IPR025724">
    <property type="entry name" value="GAG-pre-integrase_dom"/>
</dbReference>
<dbReference type="InterPro" id="IPR039537">
    <property type="entry name" value="Retrotran_Ty1/copia-like"/>
</dbReference>
<name>A0ABQ4WLR0_9ASTR</name>
<dbReference type="Pfam" id="PF07727">
    <property type="entry name" value="RVT_2"/>
    <property type="match status" value="1"/>
</dbReference>
<keyword evidence="3" id="KW-0378">Hydrolase</keyword>
<dbReference type="InterPro" id="IPR036397">
    <property type="entry name" value="RNaseH_sf"/>
</dbReference>
<dbReference type="PROSITE" id="PS50994">
    <property type="entry name" value="INTEGRASE"/>
    <property type="match status" value="1"/>
</dbReference>
<evidence type="ECO:0000256" key="1">
    <source>
        <dbReference type="ARBA" id="ARBA00022670"/>
    </source>
</evidence>
<dbReference type="Pfam" id="PF00665">
    <property type="entry name" value="rve"/>
    <property type="match status" value="1"/>
</dbReference>
<evidence type="ECO:0000256" key="2">
    <source>
        <dbReference type="ARBA" id="ARBA00022723"/>
    </source>
</evidence>
<keyword evidence="2" id="KW-0479">Metal-binding</keyword>
<feature type="compositionally biased region" description="Basic and acidic residues" evidence="5">
    <location>
        <begin position="209"/>
        <end position="220"/>
    </location>
</feature>
<dbReference type="InterPro" id="IPR012337">
    <property type="entry name" value="RNaseH-like_sf"/>
</dbReference>
<evidence type="ECO:0000256" key="3">
    <source>
        <dbReference type="ARBA" id="ARBA00022801"/>
    </source>
</evidence>
<keyword evidence="4" id="KW-0862">Zinc</keyword>
<dbReference type="InterPro" id="IPR001584">
    <property type="entry name" value="Integrase_cat-core"/>
</dbReference>
<dbReference type="InterPro" id="IPR001878">
    <property type="entry name" value="Znf_CCHC"/>
</dbReference>
<dbReference type="Pfam" id="PF00098">
    <property type="entry name" value="zf-CCHC"/>
    <property type="match status" value="1"/>
</dbReference>
<accession>A0ABQ4WLR0</accession>
<dbReference type="SMART" id="SM00343">
    <property type="entry name" value="ZnF_C2HC"/>
    <property type="match status" value="1"/>
</dbReference>
<dbReference type="CDD" id="cd09272">
    <property type="entry name" value="RNase_HI_RT_Ty1"/>
    <property type="match status" value="1"/>
</dbReference>
<dbReference type="InterPro" id="IPR054722">
    <property type="entry name" value="PolX-like_BBD"/>
</dbReference>
<reference evidence="8" key="2">
    <citation type="submission" date="2022-01" db="EMBL/GenBank/DDBJ databases">
        <authorList>
            <person name="Yamashiro T."/>
            <person name="Shiraishi A."/>
            <person name="Satake H."/>
            <person name="Nakayama K."/>
        </authorList>
    </citation>
    <scope>NUCLEOTIDE SEQUENCE</scope>
</reference>
<feature type="domain" description="CCHC-type" evidence="6">
    <location>
        <begin position="220"/>
        <end position="234"/>
    </location>
</feature>
<dbReference type="PANTHER" id="PTHR42648">
    <property type="entry name" value="TRANSPOSASE, PUTATIVE-RELATED"/>
    <property type="match status" value="1"/>
</dbReference>
<dbReference type="EMBL" id="BQNB010008750">
    <property type="protein sequence ID" value="GJS53803.1"/>
    <property type="molecule type" value="Genomic_DNA"/>
</dbReference>
<dbReference type="Gene3D" id="3.30.420.10">
    <property type="entry name" value="Ribonuclease H-like superfamily/Ribonuclease H"/>
    <property type="match status" value="1"/>
</dbReference>
<proteinExistence type="predicted"/>
<reference evidence="8" key="1">
    <citation type="journal article" date="2022" name="Int. J. Mol. Sci.">
        <title>Draft Genome of Tanacetum Coccineum: Genomic Comparison of Closely Related Tanacetum-Family Plants.</title>
        <authorList>
            <person name="Yamashiro T."/>
            <person name="Shiraishi A."/>
            <person name="Nakayama K."/>
            <person name="Satake H."/>
        </authorList>
    </citation>
    <scope>NUCLEOTIDE SEQUENCE</scope>
</reference>
<dbReference type="Pfam" id="PF14223">
    <property type="entry name" value="Retrotran_gag_2"/>
    <property type="match status" value="1"/>
</dbReference>
<dbReference type="InterPro" id="IPR013103">
    <property type="entry name" value="RVT_2"/>
</dbReference>
<keyword evidence="1" id="KW-0645">Protease</keyword>
<evidence type="ECO:0000313" key="8">
    <source>
        <dbReference type="EMBL" id="GJS53803.1"/>
    </source>
</evidence>
<dbReference type="PROSITE" id="PS50158">
    <property type="entry name" value="ZF_CCHC"/>
    <property type="match status" value="1"/>
</dbReference>
<dbReference type="Pfam" id="PF13976">
    <property type="entry name" value="gag_pre-integrs"/>
    <property type="match status" value="1"/>
</dbReference>
<sequence>MPPAPPASADNQALADWNALFDRHNKVACLMLGTMSQKLYQQFENKSPQEMITELQKMYGKPSGVELQELVNMFHSCKQAEGQSVSDHVLLMKSYLDQLATLNYAFPDKVSISFILNSLSSEFQAFVQNYNMQSMEKTISEVHSLLIEFEKSIKRNKQQIVGASSTPHVMAIQSGRVQKNKPQGKAKGKEKGKGLKNSYPTKPKKPQPYKKERPAKDGQCHHCKEEGHWKRNCPLYLAELMKKKKTGGQNVASTSSGIYTIELFAFPKNSWVYDTGCGTHICNTKQGLRGAKKLKRGSLYLYVGNGVRAEVEAIGSFDLVLPNGLIIVLDNCHYAPSITRGVVSVSRLVNKGFTQCFTDFGLSVSMNNMIYFNAITVNGIYEIDMRDSTLPIVNSMYSISNKRTKPNLDSSYLWHCRLAHINKKRIEKLQHDGLLKPTDNEPFDQCVSCISGKMTRKPFSHKTEKVKDVLGLIHTDVCGPLRHVSKKGASYFITFTDDYSRYGYVYLLKHKHEVFETFKVFKNEVENQLGKTIKAIRSDRGGEYISQEFKDYLKAYGIVQQLTPPYTPQHNGVSERRNRTLLNMVRSMMSLTTLPLSFWDYALESAARILNMVPTKKVDKTPYELWHGKVPNLSYLKVWGCEAHVKRHTPDKLQQRSVKCIFVGYPKETMGYYFYYPPENKIVVERYADFLEKDFILQKESGRNVELDDEDILPSENTSEHPIEEESLAPIVSQEEDVVPVRRSVRTHKAPNRLCLNVEIDPDRLSFNIEVEEHSLGDLNEPANYKAALSDPEFEKWLVAMNEEMQSMNDNKVWKLVVLPPNAKVVKSKWIYKKKTDMDGKVYIYKARLVAKGFTQTYGVDYEETFSPVADIRAIRILIAIAAYYDYEICLQEVKDYLEMKRMQNVPYASAVGSIMYAVRCTRPDVAFAQNITSRFQQNPGEAHWTAVKNILKYLRNTKDTFLVYGGNPEAELQVKCYCDAGFETDRDDTKSQTRKFIDELGVVPSNDYPIKMNCDNSAAIIIAKESGIQKGARHFQRKYHYVRECIKTGKIDIVKVHTDENLADPFTKALAGPKLTRHARSMGLRPASSFM</sequence>
<protein>
    <submittedName>
        <fullName evidence="8">Retrotransposon protein, putative, ty1-copia subclass</fullName>
    </submittedName>
</protein>
<keyword evidence="4" id="KW-0863">Zinc-finger</keyword>
<feature type="region of interest" description="Disordered" evidence="5">
    <location>
        <begin position="171"/>
        <end position="220"/>
    </location>
</feature>
<evidence type="ECO:0000259" key="6">
    <source>
        <dbReference type="PROSITE" id="PS50158"/>
    </source>
</evidence>
<keyword evidence="9" id="KW-1185">Reference proteome</keyword>
<dbReference type="Proteomes" id="UP001151760">
    <property type="component" value="Unassembled WGS sequence"/>
</dbReference>